<comment type="caution">
    <text evidence="1">The sequence shown here is derived from an EMBL/GenBank/DDBJ whole genome shotgun (WGS) entry which is preliminary data.</text>
</comment>
<reference evidence="1 2" key="1">
    <citation type="journal article" date="2021" name="Sci. Rep.">
        <title>The distribution of antibiotic resistance genes in chicken gut microbiota commensals.</title>
        <authorList>
            <person name="Juricova H."/>
            <person name="Matiasovicova J."/>
            <person name="Kubasova T."/>
            <person name="Cejkova D."/>
            <person name="Rychlik I."/>
        </authorList>
    </citation>
    <scope>NUCLEOTIDE SEQUENCE [LARGE SCALE GENOMIC DNA]</scope>
    <source>
        <strain evidence="1 2">An411</strain>
    </source>
</reference>
<dbReference type="RefSeq" id="WP_204802945.1">
    <property type="nucleotide sequence ID" value="NZ_JACSNX010000003.1"/>
</dbReference>
<gene>
    <name evidence="1" type="ORF">H9X91_04490</name>
</gene>
<evidence type="ECO:0000313" key="1">
    <source>
        <dbReference type="EMBL" id="MBM6850697.1"/>
    </source>
</evidence>
<proteinExistence type="predicted"/>
<organism evidence="1 2">
    <name type="scientific">Oscillibacter valericigenes</name>
    <dbReference type="NCBI Taxonomy" id="351091"/>
    <lineage>
        <taxon>Bacteria</taxon>
        <taxon>Bacillati</taxon>
        <taxon>Bacillota</taxon>
        <taxon>Clostridia</taxon>
        <taxon>Eubacteriales</taxon>
        <taxon>Oscillospiraceae</taxon>
        <taxon>Oscillibacter</taxon>
    </lineage>
</organism>
<sequence length="356" mass="38031">MGNKSRVIGLLILLAVIGIGAAYLLLGGGAAPAAAAALRGYVGGEKIGLLEDPEVQAILADDYRLTLDYAKAGSLDMVAADQTGRDFLFPSSQNALEYYQQIHGAPVKSEIIFNTPLVLYTHMPVLEAFLARGLAAERDGCYYMDMAGLAALMEAGTSWAELGLPELYGPVAVSTTDPVRSNSGNMFAGLLANVLCGGVADETSVEAVLPRLQTIFEKLGYMEASSSDLFDQFLKTGMGAKPIIAAYENQLLEFAAENPDDWAQLQDDIVLVYPTPTVWSSHIYIATDEAGTAGIDALLDDQVQQLAWEKHGFRTEVSGTESGSDHFQVPHLAGEITQVVSMPNYATMEKIIAALT</sequence>
<evidence type="ECO:0000313" key="2">
    <source>
        <dbReference type="Proteomes" id="UP000719500"/>
    </source>
</evidence>
<keyword evidence="2" id="KW-1185">Reference proteome</keyword>
<evidence type="ECO:0008006" key="3">
    <source>
        <dbReference type="Google" id="ProtNLM"/>
    </source>
</evidence>
<dbReference type="SUPFAM" id="SSF53850">
    <property type="entry name" value="Periplasmic binding protein-like II"/>
    <property type="match status" value="1"/>
</dbReference>
<dbReference type="EMBL" id="JACSNX010000003">
    <property type="protein sequence ID" value="MBM6850697.1"/>
    <property type="molecule type" value="Genomic_DNA"/>
</dbReference>
<name>A0ABS2FSW0_9FIRM</name>
<accession>A0ABS2FSW0</accession>
<protein>
    <recommendedName>
        <fullName evidence="3">ABC transporter substrate-binding protein</fullName>
    </recommendedName>
</protein>
<dbReference type="Proteomes" id="UP000719500">
    <property type="component" value="Unassembled WGS sequence"/>
</dbReference>